<dbReference type="FunFam" id="3.20.20.140:FF:000014">
    <property type="entry name" value="5-methylthioadenosine/S-adenosylhomocysteine deaminase"/>
    <property type="match status" value="1"/>
</dbReference>
<comment type="similarity">
    <text evidence="1">Belongs to the metallo-dependent hydrolases superfamily. ATZ/TRZ family.</text>
</comment>
<keyword evidence="4 5" id="KW-0862">Zinc</keyword>
<dbReference type="HAMAP" id="MF_01281">
    <property type="entry name" value="MTA_SAH_deamin"/>
    <property type="match status" value="1"/>
</dbReference>
<comment type="similarity">
    <text evidence="5">Belongs to the metallo-dependent hydrolases superfamily. MTA/SAH deaminase family.</text>
</comment>
<evidence type="ECO:0000259" key="6">
    <source>
        <dbReference type="Pfam" id="PF01979"/>
    </source>
</evidence>
<dbReference type="EC" id="3.5.4.28" evidence="5"/>
<dbReference type="NCBIfam" id="NF006549">
    <property type="entry name" value="PRK09045.1"/>
    <property type="match status" value="1"/>
</dbReference>
<feature type="binding site" evidence="5">
    <location>
        <position position="218"/>
    </location>
    <ligand>
        <name>Zn(2+)</name>
        <dbReference type="ChEBI" id="CHEBI:29105"/>
    </ligand>
</feature>
<dbReference type="InterPro" id="IPR023512">
    <property type="entry name" value="Deaminase_MtaD/DadD"/>
</dbReference>
<evidence type="ECO:0000256" key="2">
    <source>
        <dbReference type="ARBA" id="ARBA00022723"/>
    </source>
</evidence>
<feature type="binding site" evidence="5">
    <location>
        <position position="191"/>
    </location>
    <ligand>
        <name>substrate</name>
    </ligand>
</feature>
<evidence type="ECO:0000256" key="5">
    <source>
        <dbReference type="HAMAP-Rule" id="MF_01281"/>
    </source>
</evidence>
<dbReference type="InterPro" id="IPR011059">
    <property type="entry name" value="Metal-dep_hydrolase_composite"/>
</dbReference>
<keyword evidence="3 5" id="KW-0378">Hydrolase</keyword>
<feature type="binding site" evidence="5">
    <location>
        <position position="71"/>
    </location>
    <ligand>
        <name>Zn(2+)</name>
        <dbReference type="ChEBI" id="CHEBI:29105"/>
    </ligand>
</feature>
<sequence length="445" mass="48342">MDAVDTLLHAAWIIPVEPEGAVWPAHSLAILDGRIVAVLPQREARERFRAVTEINLPQQALIPGLINAHTHSAMNLLRGLADDLPLMSWLGEHIWPAEQRWVNADFVEAGSRLAMAEMIKGGTTCFNDMYFFPEQTARIAAECGLRACLGMIVLDFPTRYARNADDYFTKGLALHDAWREHPLIRTAFAPHAPYTVSDAPLQRLKVLADELDVPIHMHVHETAGEVAEATERDGRRPLARLEALGLLGPGFLAVHMTQLLVDEIALLARTGTHVIHCPESNLKLASGFCPVSALLAAGVNVALGTDGAASNNDLDLLAEMRTAALLAKGVSQDAAAVPAFQALQMATLNGARALGIDQETGSLRPGKWADVVAVDLGGLDRQPLYHPLSQLVYTAHRDHVTDVWVAGRPLLRNGVLTHMDEAALIQEAREWGIRIATASQENSDD</sequence>
<dbReference type="OrthoDB" id="9807210at2"/>
<feature type="binding site" evidence="5">
    <location>
        <position position="306"/>
    </location>
    <ligand>
        <name>substrate</name>
    </ligand>
</feature>
<dbReference type="Pfam" id="PF01979">
    <property type="entry name" value="Amidohydro_1"/>
    <property type="match status" value="1"/>
</dbReference>
<evidence type="ECO:0000256" key="3">
    <source>
        <dbReference type="ARBA" id="ARBA00022801"/>
    </source>
</evidence>
<dbReference type="EMBL" id="SRIO01000002">
    <property type="protein sequence ID" value="TFZ83854.1"/>
    <property type="molecule type" value="Genomic_DNA"/>
</dbReference>
<dbReference type="InterPro" id="IPR050287">
    <property type="entry name" value="MTA/SAH_deaminase"/>
</dbReference>
<evidence type="ECO:0000256" key="4">
    <source>
        <dbReference type="ARBA" id="ARBA00022833"/>
    </source>
</evidence>
<dbReference type="GO" id="GO:0090614">
    <property type="term" value="F:5'-methylthioadenosine deaminase activity"/>
    <property type="evidence" value="ECO:0007669"/>
    <property type="project" value="UniProtKB-UniRule"/>
</dbReference>
<comment type="function">
    <text evidence="5">Catalyzes the deamination of 5-methylthioadenosine and S-adenosyl-L-homocysteine into 5-methylthioinosine and S-inosyl-L-homocysteine, respectively. Is also able to deaminate adenosine.</text>
</comment>
<dbReference type="InterPro" id="IPR006680">
    <property type="entry name" value="Amidohydro-rel"/>
</dbReference>
<keyword evidence="8" id="KW-1185">Reference proteome</keyword>
<feature type="binding site" evidence="5">
    <location>
        <position position="221"/>
    </location>
    <ligand>
        <name>substrate</name>
    </ligand>
</feature>
<feature type="binding site" evidence="5">
    <location>
        <position position="69"/>
    </location>
    <ligand>
        <name>Zn(2+)</name>
        <dbReference type="ChEBI" id="CHEBI:29105"/>
    </ligand>
</feature>
<gene>
    <name evidence="5" type="primary">mtaD</name>
    <name evidence="7" type="ORF">E4680_02465</name>
</gene>
<dbReference type="Proteomes" id="UP000297890">
    <property type="component" value="Unassembled WGS sequence"/>
</dbReference>
<comment type="cofactor">
    <cofactor evidence="5">
        <name>Zn(2+)</name>
        <dbReference type="ChEBI" id="CHEBI:29105"/>
    </cofactor>
    <text evidence="5">Binds 1 zinc ion per subunit.</text>
</comment>
<dbReference type="Gene3D" id="3.20.20.140">
    <property type="entry name" value="Metal-dependent hydrolases"/>
    <property type="match status" value="1"/>
</dbReference>
<dbReference type="RefSeq" id="WP_135280781.1">
    <property type="nucleotide sequence ID" value="NZ_SRIO01000002.1"/>
</dbReference>
<feature type="binding site" evidence="5">
    <location>
        <position position="306"/>
    </location>
    <ligand>
        <name>Zn(2+)</name>
        <dbReference type="ChEBI" id="CHEBI:29105"/>
    </ligand>
</feature>
<organism evidence="7 8">
    <name type="scientific">Candidatus Macondimonas diazotrophica</name>
    <dbReference type="NCBI Taxonomy" id="2305248"/>
    <lineage>
        <taxon>Bacteria</taxon>
        <taxon>Pseudomonadati</taxon>
        <taxon>Pseudomonadota</taxon>
        <taxon>Gammaproteobacteria</taxon>
        <taxon>Chromatiales</taxon>
        <taxon>Ectothiorhodospiraceae</taxon>
        <taxon>Candidatus Macondimonas</taxon>
    </lineage>
</organism>
<reference evidence="7 8" key="1">
    <citation type="journal article" date="2019" name="ISME J.">
        <title>Candidatus Macondimonas diazotrophica, a novel gammaproteobacterial genus dominating crude-oil-contaminated coastal sediments.</title>
        <authorList>
            <person name="Karthikeyan S."/>
            <person name="Konstantinidis K."/>
        </authorList>
    </citation>
    <scope>NUCLEOTIDE SEQUENCE [LARGE SCALE GENOMIC DNA]</scope>
    <source>
        <strain evidence="7 8">KTK01</strain>
    </source>
</reference>
<comment type="caution">
    <text evidence="5">Lacks conserved residue(s) required for the propagation of feature annotation.</text>
</comment>
<dbReference type="EC" id="3.5.4.31" evidence="5"/>
<dbReference type="SUPFAM" id="SSF51338">
    <property type="entry name" value="Composite domain of metallo-dependent hydrolases"/>
    <property type="match status" value="1"/>
</dbReference>
<comment type="catalytic activity">
    <reaction evidence="5">
        <text>S-methyl-5'-thioadenosine + H2O + H(+) = S-methyl-5'-thioinosine + NH4(+)</text>
        <dbReference type="Rhea" id="RHEA:25025"/>
        <dbReference type="ChEBI" id="CHEBI:15377"/>
        <dbReference type="ChEBI" id="CHEBI:15378"/>
        <dbReference type="ChEBI" id="CHEBI:17509"/>
        <dbReference type="ChEBI" id="CHEBI:28938"/>
        <dbReference type="ChEBI" id="CHEBI:48595"/>
        <dbReference type="EC" id="3.5.4.31"/>
    </reaction>
</comment>
<dbReference type="CDD" id="cd01298">
    <property type="entry name" value="ATZ_TRZ_like"/>
    <property type="match status" value="1"/>
</dbReference>
<evidence type="ECO:0000313" key="7">
    <source>
        <dbReference type="EMBL" id="TFZ83854.1"/>
    </source>
</evidence>
<dbReference type="GO" id="GO:0046872">
    <property type="term" value="F:metal ion binding"/>
    <property type="evidence" value="ECO:0007669"/>
    <property type="project" value="UniProtKB-KW"/>
</dbReference>
<dbReference type="Gene3D" id="2.30.40.10">
    <property type="entry name" value="Urease, subunit C, domain 1"/>
    <property type="match status" value="1"/>
</dbReference>
<proteinExistence type="inferred from homology"/>
<dbReference type="AlphaFoldDB" id="A0A4Z0FDF1"/>
<dbReference type="PANTHER" id="PTHR43794">
    <property type="entry name" value="AMINOHYDROLASE SSNA-RELATED"/>
    <property type="match status" value="1"/>
</dbReference>
<dbReference type="PANTHER" id="PTHR43794:SF11">
    <property type="entry name" value="AMIDOHYDROLASE-RELATED DOMAIN-CONTAINING PROTEIN"/>
    <property type="match status" value="1"/>
</dbReference>
<protein>
    <recommendedName>
        <fullName evidence="5">5-methylthioadenosine/S-adenosylhomocysteine deaminase</fullName>
        <shortName evidence="5">MTA/SAH deaminase</shortName>
        <ecNumber evidence="5">3.5.4.28</ecNumber>
        <ecNumber evidence="5">3.5.4.31</ecNumber>
    </recommendedName>
</protein>
<feature type="binding site" evidence="5">
    <location>
        <position position="98"/>
    </location>
    <ligand>
        <name>substrate</name>
    </ligand>
</feature>
<name>A0A4Z0FDF1_9GAMM</name>
<dbReference type="GO" id="GO:0050270">
    <property type="term" value="F:S-adenosylhomocysteine deaminase activity"/>
    <property type="evidence" value="ECO:0007669"/>
    <property type="project" value="UniProtKB-UniRule"/>
</dbReference>
<comment type="catalytic activity">
    <reaction evidence="5">
        <text>S-adenosyl-L-homocysteine + H2O + H(+) = S-inosyl-L-homocysteine + NH4(+)</text>
        <dbReference type="Rhea" id="RHEA:20716"/>
        <dbReference type="ChEBI" id="CHEBI:15377"/>
        <dbReference type="ChEBI" id="CHEBI:15378"/>
        <dbReference type="ChEBI" id="CHEBI:28938"/>
        <dbReference type="ChEBI" id="CHEBI:57856"/>
        <dbReference type="ChEBI" id="CHEBI:57985"/>
        <dbReference type="EC" id="3.5.4.28"/>
    </reaction>
</comment>
<comment type="caution">
    <text evidence="7">The sequence shown here is derived from an EMBL/GenBank/DDBJ whole genome shotgun (WGS) entry which is preliminary data.</text>
</comment>
<evidence type="ECO:0000256" key="1">
    <source>
        <dbReference type="ARBA" id="ARBA00006745"/>
    </source>
</evidence>
<keyword evidence="2 5" id="KW-0479">Metal-binding</keyword>
<dbReference type="SUPFAM" id="SSF51556">
    <property type="entry name" value="Metallo-dependent hydrolases"/>
    <property type="match status" value="1"/>
</dbReference>
<feature type="domain" description="Amidohydrolase-related" evidence="6">
    <location>
        <begin position="61"/>
        <end position="408"/>
    </location>
</feature>
<dbReference type="InterPro" id="IPR032466">
    <property type="entry name" value="Metal_Hydrolase"/>
</dbReference>
<accession>A0A4Z0FDF1</accession>
<evidence type="ECO:0000313" key="8">
    <source>
        <dbReference type="Proteomes" id="UP000297890"/>
    </source>
</evidence>